<dbReference type="Proteomes" id="UP000255091">
    <property type="component" value="Unassembled WGS sequence"/>
</dbReference>
<reference evidence="1 2" key="1">
    <citation type="submission" date="2018-06" db="EMBL/GenBank/DDBJ databases">
        <authorList>
            <consortium name="Pathogen Informatics"/>
            <person name="Doyle S."/>
        </authorList>
    </citation>
    <scope>NUCLEOTIDE SEQUENCE [LARGE SCALE GENOMIC DNA]</scope>
    <source>
        <strain evidence="1 2">NCTC6133</strain>
    </source>
</reference>
<sequence length="53" mass="5866">MKLGSILLPSFFIIFIEADFSPASELRPRQLAMSVEIEDPIPLCLGPPTCTLF</sequence>
<organism evidence="1 2">
    <name type="scientific">Staphylococcus aureus</name>
    <dbReference type="NCBI Taxonomy" id="1280"/>
    <lineage>
        <taxon>Bacteria</taxon>
        <taxon>Bacillati</taxon>
        <taxon>Bacillota</taxon>
        <taxon>Bacilli</taxon>
        <taxon>Bacillales</taxon>
        <taxon>Staphylococcaceae</taxon>
        <taxon>Staphylococcus</taxon>
    </lineage>
</organism>
<proteinExistence type="predicted"/>
<name>A0A380DVQ7_STAAU</name>
<dbReference type="AlphaFoldDB" id="A0A380DVQ7"/>
<protein>
    <submittedName>
        <fullName evidence="1">Uncharacterized protein</fullName>
    </submittedName>
</protein>
<evidence type="ECO:0000313" key="2">
    <source>
        <dbReference type="Proteomes" id="UP000255091"/>
    </source>
</evidence>
<gene>
    <name evidence="1" type="ORF">NCTC6133_02496</name>
</gene>
<dbReference type="EMBL" id="UHAP01000001">
    <property type="protein sequence ID" value="SUK55440.1"/>
    <property type="molecule type" value="Genomic_DNA"/>
</dbReference>
<evidence type="ECO:0000313" key="1">
    <source>
        <dbReference type="EMBL" id="SUK55440.1"/>
    </source>
</evidence>
<accession>A0A380DVQ7</accession>